<dbReference type="RefSeq" id="WP_170120009.1">
    <property type="nucleotide sequence ID" value="NZ_QICL01000003.1"/>
</dbReference>
<dbReference type="AlphaFoldDB" id="A0A2V3PTZ5"/>
<evidence type="ECO:0000313" key="2">
    <source>
        <dbReference type="EMBL" id="PXV67377.1"/>
    </source>
</evidence>
<evidence type="ECO:0000313" key="3">
    <source>
        <dbReference type="Proteomes" id="UP000247973"/>
    </source>
</evidence>
<evidence type="ECO:0000256" key="1">
    <source>
        <dbReference type="SAM" id="Phobius"/>
    </source>
</evidence>
<feature type="transmembrane region" description="Helical" evidence="1">
    <location>
        <begin position="6"/>
        <end position="30"/>
    </location>
</feature>
<comment type="caution">
    <text evidence="2">The sequence shown here is derived from an EMBL/GenBank/DDBJ whole genome shotgun (WGS) entry which is preliminary data.</text>
</comment>
<proteinExistence type="predicted"/>
<dbReference type="Pfam" id="PF13787">
    <property type="entry name" value="HXXEE"/>
    <property type="match status" value="1"/>
</dbReference>
<feature type="transmembrane region" description="Helical" evidence="1">
    <location>
        <begin position="115"/>
        <end position="137"/>
    </location>
</feature>
<reference evidence="2 3" key="1">
    <citation type="submission" date="2018-03" db="EMBL/GenBank/DDBJ databases">
        <title>Genomic Encyclopedia of Archaeal and Bacterial Type Strains, Phase II (KMG-II): from individual species to whole genera.</title>
        <authorList>
            <person name="Goeker M."/>
        </authorList>
    </citation>
    <scope>NUCLEOTIDE SEQUENCE [LARGE SCALE GENOMIC DNA]</scope>
    <source>
        <strain evidence="2 3">DSM 100214</strain>
    </source>
</reference>
<dbReference type="Proteomes" id="UP000247973">
    <property type="component" value="Unassembled WGS sequence"/>
</dbReference>
<protein>
    <submittedName>
        <fullName evidence="2">Uncharacterized protein with HXXEE motif</fullName>
    </submittedName>
</protein>
<keyword evidence="1" id="KW-0472">Membrane</keyword>
<keyword evidence="1" id="KW-1133">Transmembrane helix</keyword>
<accession>A0A2V3PTZ5</accession>
<sequence>MDELQIIVWLLPIVFIMHDFEEIIFFKPWVTKNSLYLKKRFPFLDKRLLPRMEALSVPAFALAVFEEFILLCIITFTAFYFDYYSIWLAVFMAFFIHLFAHIIQWIVLRRYIPAIVTAILALLYCIYGFIVILRSQLFTVPEIILLSLAGVFFMVVNLLLAHGLAEKFDKKRSIE</sequence>
<dbReference type="EMBL" id="QICL01000003">
    <property type="protein sequence ID" value="PXV67377.1"/>
    <property type="molecule type" value="Genomic_DNA"/>
</dbReference>
<keyword evidence="3" id="KW-1185">Reference proteome</keyword>
<feature type="transmembrane region" description="Helical" evidence="1">
    <location>
        <begin position="143"/>
        <end position="165"/>
    </location>
</feature>
<gene>
    <name evidence="2" type="ORF">CLV62_10350</name>
</gene>
<feature type="transmembrane region" description="Helical" evidence="1">
    <location>
        <begin position="55"/>
        <end position="80"/>
    </location>
</feature>
<feature type="transmembrane region" description="Helical" evidence="1">
    <location>
        <begin position="86"/>
        <end position="108"/>
    </location>
</feature>
<organism evidence="2 3">
    <name type="scientific">Dysgonomonas alginatilytica</name>
    <dbReference type="NCBI Taxonomy" id="1605892"/>
    <lineage>
        <taxon>Bacteria</taxon>
        <taxon>Pseudomonadati</taxon>
        <taxon>Bacteroidota</taxon>
        <taxon>Bacteroidia</taxon>
        <taxon>Bacteroidales</taxon>
        <taxon>Dysgonomonadaceae</taxon>
        <taxon>Dysgonomonas</taxon>
    </lineage>
</organism>
<name>A0A2V3PTZ5_9BACT</name>
<keyword evidence="1" id="KW-0812">Transmembrane</keyword>
<dbReference type="InterPro" id="IPR025671">
    <property type="entry name" value="HXXEE"/>
</dbReference>